<keyword evidence="1" id="KW-0732">Signal</keyword>
<feature type="chain" id="PRO_5043360307" description="Ice-binding protein C-terminal domain-containing protein" evidence="1">
    <location>
        <begin position="28"/>
        <end position="230"/>
    </location>
</feature>
<protein>
    <recommendedName>
        <fullName evidence="2">Ice-binding protein C-terminal domain-containing protein</fullName>
    </recommendedName>
</protein>
<sequence length="230" mass="23720">MFAIKKFALAAAGTAMVAFGSIGEAQAISFSEPPDAGQTLGTARVLTGTPGTSITSISGRLGGAADLFQFYSPGGLFSATTVDQPGTLGDTQLFLFNSAGFGLLANDDASGTRRSTISTTLSAGLYFLGISSYDYDPVSRGLGFRLREIFPDPPYAELNAPTGPGGSRPLETWRGEIYGSGTYRIALSGAQVVGVPEPASVMGLLAFGALGAASFRKRQQSKQAVIPVES</sequence>
<evidence type="ECO:0000259" key="2">
    <source>
        <dbReference type="Pfam" id="PF07589"/>
    </source>
</evidence>
<dbReference type="Pfam" id="PF07589">
    <property type="entry name" value="PEP-CTERM"/>
    <property type="match status" value="1"/>
</dbReference>
<dbReference type="NCBIfam" id="TIGR02595">
    <property type="entry name" value="PEP_CTERM"/>
    <property type="match status" value="1"/>
</dbReference>
<name>A0AAV3XJ38_9CYAN</name>
<proteinExistence type="predicted"/>
<dbReference type="Gene3D" id="2.60.120.380">
    <property type="match status" value="1"/>
</dbReference>
<feature type="signal peptide" evidence="1">
    <location>
        <begin position="1"/>
        <end position="27"/>
    </location>
</feature>
<dbReference type="Proteomes" id="UP001050975">
    <property type="component" value="Unassembled WGS sequence"/>
</dbReference>
<dbReference type="RefSeq" id="WP_226584845.1">
    <property type="nucleotide sequence ID" value="NZ_BLAY01000066.1"/>
</dbReference>
<accession>A0AAV3XJ38</accession>
<keyword evidence="4" id="KW-1185">Reference proteome</keyword>
<dbReference type="EMBL" id="BLAY01000066">
    <property type="protein sequence ID" value="GET39477.1"/>
    <property type="molecule type" value="Genomic_DNA"/>
</dbReference>
<feature type="domain" description="Ice-binding protein C-terminal" evidence="2">
    <location>
        <begin position="195"/>
        <end position="218"/>
    </location>
</feature>
<reference evidence="3" key="1">
    <citation type="submission" date="2019-10" db="EMBL/GenBank/DDBJ databases">
        <title>Draft genome sequece of Microseira wollei NIES-4236.</title>
        <authorList>
            <person name="Yamaguchi H."/>
            <person name="Suzuki S."/>
            <person name="Kawachi M."/>
        </authorList>
    </citation>
    <scope>NUCLEOTIDE SEQUENCE</scope>
    <source>
        <strain evidence="3">NIES-4236</strain>
    </source>
</reference>
<evidence type="ECO:0000256" key="1">
    <source>
        <dbReference type="SAM" id="SignalP"/>
    </source>
</evidence>
<evidence type="ECO:0000313" key="4">
    <source>
        <dbReference type="Proteomes" id="UP001050975"/>
    </source>
</evidence>
<organism evidence="3 4">
    <name type="scientific">Microseira wollei NIES-4236</name>
    <dbReference type="NCBI Taxonomy" id="2530354"/>
    <lineage>
        <taxon>Bacteria</taxon>
        <taxon>Bacillati</taxon>
        <taxon>Cyanobacteriota</taxon>
        <taxon>Cyanophyceae</taxon>
        <taxon>Oscillatoriophycideae</taxon>
        <taxon>Aerosakkonematales</taxon>
        <taxon>Aerosakkonemataceae</taxon>
        <taxon>Microseira</taxon>
    </lineage>
</organism>
<gene>
    <name evidence="3" type="ORF">MiSe_42460</name>
</gene>
<dbReference type="AlphaFoldDB" id="A0AAV3XJ38"/>
<evidence type="ECO:0000313" key="3">
    <source>
        <dbReference type="EMBL" id="GET39477.1"/>
    </source>
</evidence>
<comment type="caution">
    <text evidence="3">The sequence shown here is derived from an EMBL/GenBank/DDBJ whole genome shotgun (WGS) entry which is preliminary data.</text>
</comment>
<dbReference type="InterPro" id="IPR013424">
    <property type="entry name" value="Ice-binding_C"/>
</dbReference>